<keyword evidence="2" id="KW-0472">Membrane</keyword>
<dbReference type="AlphaFoldDB" id="A0A4S2MPE3"/>
<sequence length="375" mass="41128">MRLSSQDRSESLIVGGVSSQRTRLVSSDSCRPRGFAAIHSGDDKVRHGPKCYYLLSALRCSTARGDSPYAGSRTPPQTPYIRISPYPTHPYLHPPQHNHANHSNPQIPVPPICSSTIPASTATTNIPALCPGNTHLASSLHASSTPLHPLHPLLHHHPPQPQPQPSPLPATPNHTPTSKMFLAFFLHHPGFTLLLIVLYLYYRKHGTLPSPFDRLLIPLNLLEISVPSTMTISTFTSSSSPPTMTPMTRPPPTPTIETFEAPSPRTPTPGSVKKHVRGRHGIVYEQDQGRGYVVVNRRARNTPGRRGWPPFELYTAVHIGLSYIRRFLLPLLFYTLISSSAPPFSLSQPHSSCTRSSSTRSSSSVFGLPTSVSCE</sequence>
<feature type="transmembrane region" description="Helical" evidence="2">
    <location>
        <begin position="180"/>
        <end position="202"/>
    </location>
</feature>
<reference evidence="3 4" key="1">
    <citation type="submission" date="2019-04" db="EMBL/GenBank/DDBJ databases">
        <title>Comparative genomics and transcriptomics to analyze fruiting body development in filamentous ascomycetes.</title>
        <authorList>
            <consortium name="DOE Joint Genome Institute"/>
            <person name="Lutkenhaus R."/>
            <person name="Traeger S."/>
            <person name="Breuer J."/>
            <person name="Kuo A."/>
            <person name="Lipzen A."/>
            <person name="Pangilinan J."/>
            <person name="Dilworth D."/>
            <person name="Sandor L."/>
            <person name="Poggeler S."/>
            <person name="Barry K."/>
            <person name="Grigoriev I.V."/>
            <person name="Nowrousian M."/>
        </authorList>
    </citation>
    <scope>NUCLEOTIDE SEQUENCE [LARGE SCALE GENOMIC DNA]</scope>
    <source>
        <strain evidence="3 4">CBS 389.68</strain>
    </source>
</reference>
<evidence type="ECO:0000313" key="4">
    <source>
        <dbReference type="Proteomes" id="UP000298138"/>
    </source>
</evidence>
<feature type="compositionally biased region" description="Low complexity" evidence="1">
    <location>
        <begin position="351"/>
        <end position="364"/>
    </location>
</feature>
<organism evidence="3 4">
    <name type="scientific">Ascodesmis nigricans</name>
    <dbReference type="NCBI Taxonomy" id="341454"/>
    <lineage>
        <taxon>Eukaryota</taxon>
        <taxon>Fungi</taxon>
        <taxon>Dikarya</taxon>
        <taxon>Ascomycota</taxon>
        <taxon>Pezizomycotina</taxon>
        <taxon>Pezizomycetes</taxon>
        <taxon>Pezizales</taxon>
        <taxon>Ascodesmidaceae</taxon>
        <taxon>Ascodesmis</taxon>
    </lineage>
</organism>
<protein>
    <submittedName>
        <fullName evidence="3">Uncharacterized protein</fullName>
    </submittedName>
</protein>
<feature type="region of interest" description="Disordered" evidence="1">
    <location>
        <begin position="148"/>
        <end position="173"/>
    </location>
</feature>
<keyword evidence="4" id="KW-1185">Reference proteome</keyword>
<feature type="compositionally biased region" description="Pro residues" evidence="1">
    <location>
        <begin position="159"/>
        <end position="170"/>
    </location>
</feature>
<keyword evidence="2" id="KW-1133">Transmembrane helix</keyword>
<dbReference type="InParanoid" id="A0A4S2MPE3"/>
<proteinExistence type="predicted"/>
<dbReference type="EMBL" id="ML220198">
    <property type="protein sequence ID" value="TGZ76207.1"/>
    <property type="molecule type" value="Genomic_DNA"/>
</dbReference>
<accession>A0A4S2MPE3</accession>
<dbReference type="Proteomes" id="UP000298138">
    <property type="component" value="Unassembled WGS sequence"/>
</dbReference>
<evidence type="ECO:0000256" key="2">
    <source>
        <dbReference type="SAM" id="Phobius"/>
    </source>
</evidence>
<name>A0A4S2MPE3_9PEZI</name>
<evidence type="ECO:0000256" key="1">
    <source>
        <dbReference type="SAM" id="MobiDB-lite"/>
    </source>
</evidence>
<evidence type="ECO:0000313" key="3">
    <source>
        <dbReference type="EMBL" id="TGZ76207.1"/>
    </source>
</evidence>
<keyword evidence="2" id="KW-0812">Transmembrane</keyword>
<feature type="region of interest" description="Disordered" evidence="1">
    <location>
        <begin position="343"/>
        <end position="375"/>
    </location>
</feature>
<gene>
    <name evidence="3" type="ORF">EX30DRAFT_267021</name>
</gene>